<reference evidence="3" key="1">
    <citation type="submission" date="2022-11" db="EMBL/GenBank/DDBJ databases">
        <authorList>
            <person name="Petersen C."/>
        </authorList>
    </citation>
    <scope>NUCLEOTIDE SEQUENCE</scope>
    <source>
        <strain evidence="3">IBT 23319</strain>
    </source>
</reference>
<dbReference type="GeneID" id="81380059"/>
<dbReference type="Proteomes" id="UP001147733">
    <property type="component" value="Unassembled WGS sequence"/>
</dbReference>
<evidence type="ECO:0000256" key="2">
    <source>
        <dbReference type="SAM" id="MobiDB-lite"/>
    </source>
</evidence>
<proteinExistence type="predicted"/>
<reference evidence="3" key="2">
    <citation type="journal article" date="2023" name="IMA Fungus">
        <title>Comparative genomic study of the Penicillium genus elucidates a diverse pangenome and 15 lateral gene transfer events.</title>
        <authorList>
            <person name="Petersen C."/>
            <person name="Sorensen T."/>
            <person name="Nielsen M.R."/>
            <person name="Sondergaard T.E."/>
            <person name="Sorensen J.L."/>
            <person name="Fitzpatrick D.A."/>
            <person name="Frisvad J.C."/>
            <person name="Nielsen K.L."/>
        </authorList>
    </citation>
    <scope>NUCLEOTIDE SEQUENCE</scope>
    <source>
        <strain evidence="3">IBT 23319</strain>
    </source>
</reference>
<dbReference type="OrthoDB" id="7729168at2759"/>
<keyword evidence="4" id="KW-1185">Reference proteome</keyword>
<dbReference type="InterPro" id="IPR002110">
    <property type="entry name" value="Ankyrin_rpt"/>
</dbReference>
<sequence>MVQTRHQARQRAFQETPASQKVTTACSRVQKPSRAPKARRTKKPFGVFQGPTLSSQINSLLEQNASAEDFKILLAENKSPLKFIPPLAFDNVYTHDVFYRAIEKQRLDVLPWMLERQNLDNWNILHLAVVYDNLELVQKLQDQIPELGCVLDRSGRTPLHLAFTKCNAQVARLLLESNCWQNYDGIDRNCVGHLTVEAIAFDFRKSGMCEWASLVGWLYGKGGMRIDTRDANGYRAIDLAIKWDIFDIRVKYPLMGRG</sequence>
<keyword evidence="1" id="KW-0040">ANK repeat</keyword>
<accession>A0A9W9TT46</accession>
<dbReference type="AlphaFoldDB" id="A0A9W9TT46"/>
<feature type="region of interest" description="Disordered" evidence="2">
    <location>
        <begin position="1"/>
        <end position="45"/>
    </location>
</feature>
<organism evidence="3 4">
    <name type="scientific">Penicillium citrinum</name>
    <dbReference type="NCBI Taxonomy" id="5077"/>
    <lineage>
        <taxon>Eukaryota</taxon>
        <taxon>Fungi</taxon>
        <taxon>Dikarya</taxon>
        <taxon>Ascomycota</taxon>
        <taxon>Pezizomycotina</taxon>
        <taxon>Eurotiomycetes</taxon>
        <taxon>Eurotiomycetidae</taxon>
        <taxon>Eurotiales</taxon>
        <taxon>Aspergillaceae</taxon>
        <taxon>Penicillium</taxon>
    </lineage>
</organism>
<evidence type="ECO:0000313" key="4">
    <source>
        <dbReference type="Proteomes" id="UP001147733"/>
    </source>
</evidence>
<feature type="compositionally biased region" description="Basic residues" evidence="2">
    <location>
        <begin position="34"/>
        <end position="43"/>
    </location>
</feature>
<gene>
    <name evidence="3" type="ORF">N7469_001972</name>
</gene>
<evidence type="ECO:0000256" key="1">
    <source>
        <dbReference type="PROSITE-ProRule" id="PRU00023"/>
    </source>
</evidence>
<evidence type="ECO:0008006" key="5">
    <source>
        <dbReference type="Google" id="ProtNLM"/>
    </source>
</evidence>
<dbReference type="SMART" id="SM00248">
    <property type="entry name" value="ANK"/>
    <property type="match status" value="2"/>
</dbReference>
<name>A0A9W9TT46_PENCI</name>
<dbReference type="SUPFAM" id="SSF48403">
    <property type="entry name" value="Ankyrin repeat"/>
    <property type="match status" value="1"/>
</dbReference>
<protein>
    <recommendedName>
        <fullName evidence="5">Ankyrin repeat protein</fullName>
    </recommendedName>
</protein>
<dbReference type="InterPro" id="IPR036770">
    <property type="entry name" value="Ankyrin_rpt-contain_sf"/>
</dbReference>
<feature type="repeat" description="ANK" evidence="1">
    <location>
        <begin position="154"/>
        <end position="178"/>
    </location>
</feature>
<dbReference type="Gene3D" id="1.25.40.20">
    <property type="entry name" value="Ankyrin repeat-containing domain"/>
    <property type="match status" value="1"/>
</dbReference>
<dbReference type="EMBL" id="JAPQKT010000002">
    <property type="protein sequence ID" value="KAJ5240381.1"/>
    <property type="molecule type" value="Genomic_DNA"/>
</dbReference>
<feature type="compositionally biased region" description="Polar residues" evidence="2">
    <location>
        <begin position="16"/>
        <end position="27"/>
    </location>
</feature>
<dbReference type="Pfam" id="PF12796">
    <property type="entry name" value="Ank_2"/>
    <property type="match status" value="1"/>
</dbReference>
<comment type="caution">
    <text evidence="3">The sequence shown here is derived from an EMBL/GenBank/DDBJ whole genome shotgun (WGS) entry which is preliminary data.</text>
</comment>
<dbReference type="PROSITE" id="PS50088">
    <property type="entry name" value="ANK_REPEAT"/>
    <property type="match status" value="1"/>
</dbReference>
<evidence type="ECO:0000313" key="3">
    <source>
        <dbReference type="EMBL" id="KAJ5240381.1"/>
    </source>
</evidence>
<dbReference type="PROSITE" id="PS50297">
    <property type="entry name" value="ANK_REP_REGION"/>
    <property type="match status" value="1"/>
</dbReference>
<dbReference type="RefSeq" id="XP_056503386.1">
    <property type="nucleotide sequence ID" value="XM_056640892.1"/>
</dbReference>